<gene>
    <name evidence="2" type="primary">ypdA</name>
    <name evidence="2" type="ORF">EJQ19_21750</name>
</gene>
<dbReference type="PRINTS" id="PR00368">
    <property type="entry name" value="FADPNR"/>
</dbReference>
<dbReference type="EMBL" id="RXHU01000066">
    <property type="protein sequence ID" value="RTE07179.1"/>
    <property type="molecule type" value="Genomic_DNA"/>
</dbReference>
<proteinExistence type="predicted"/>
<dbReference type="PRINTS" id="PR00469">
    <property type="entry name" value="PNDRDTASEII"/>
</dbReference>
<organism evidence="2 3">
    <name type="scientific">Paenibacillus whitsoniae</name>
    <dbReference type="NCBI Taxonomy" id="2496558"/>
    <lineage>
        <taxon>Bacteria</taxon>
        <taxon>Bacillati</taxon>
        <taxon>Bacillota</taxon>
        <taxon>Bacilli</taxon>
        <taxon>Bacillales</taxon>
        <taxon>Paenibacillaceae</taxon>
        <taxon>Paenibacillus</taxon>
    </lineage>
</organism>
<dbReference type="InterPro" id="IPR023856">
    <property type="entry name" value="Bdr"/>
</dbReference>
<dbReference type="NCBIfam" id="TIGR04018">
    <property type="entry name" value="Bthiol_YpdA"/>
    <property type="match status" value="1"/>
</dbReference>
<dbReference type="PANTHER" id="PTHR43539">
    <property type="entry name" value="FLAVIN-BINDING MONOOXYGENASE-LIKE PROTEIN (AFU_ORTHOLOGUE AFUA_4G09220)"/>
    <property type="match status" value="1"/>
</dbReference>
<keyword evidence="3" id="KW-1185">Reference proteome</keyword>
<dbReference type="Gene3D" id="3.50.50.60">
    <property type="entry name" value="FAD/NAD(P)-binding domain"/>
    <property type="match status" value="1"/>
</dbReference>
<protein>
    <submittedName>
        <fullName evidence="2">YpdA family putative bacillithiol disulfide reductase</fullName>
    </submittedName>
</protein>
<dbReference type="GO" id="GO:0050660">
    <property type="term" value="F:flavin adenine dinucleotide binding"/>
    <property type="evidence" value="ECO:0007669"/>
    <property type="project" value="TreeGrafter"/>
</dbReference>
<reference evidence="2 3" key="1">
    <citation type="submission" date="2018-12" db="EMBL/GenBank/DDBJ databases">
        <title>Bacillus ochoae sp. nov., Paenibacillus whitsoniae sp. nov., Paenibacillus spiritus sp. nov. Isolated from the Mars Exploration Rover during spacecraft assembly.</title>
        <authorList>
            <person name="Seuylemezian A."/>
            <person name="Vaishampayan P."/>
        </authorList>
    </citation>
    <scope>NUCLEOTIDE SEQUENCE [LARGE SCALE GENOMIC DNA]</scope>
    <source>
        <strain evidence="2 3">MER 54</strain>
    </source>
</reference>
<sequence length="323" mass="35808">MIDVIVIGGGPCGLSVGAALQKQGIHYLILEKGAIVNSILSFPVNMRFYSTSDRLEIADIPFLSEEERPSRSEVLRYYRSVVMRQKLNILTFHHVTEVVRLLNHFRIVCSDHQGQERVYEARQLVFATGIYDQPRLLGVPGEQLPKVKHYYSEGHSYAGRAVLVAGGKNSAIEAAIDLYRSGAEVTLVHRGPTVYQGIKPTLLLDIRNMIEKGRILFYPEAAVTAIDETSVYVQRGDNLIKVPNEFVFSLIGYRPDVALLQQLGIELDAETQVPKFNSDTFETNVPNAFVAGVVTGGITNKVFIDDGRLHGFNIARALAASIH</sequence>
<dbReference type="PANTHER" id="PTHR43539:SF4">
    <property type="entry name" value="BACILLIREDOXIN REDUCTASE BDR"/>
    <property type="match status" value="1"/>
</dbReference>
<accession>A0A3S0C7C7</accession>
<dbReference type="GO" id="GO:0004497">
    <property type="term" value="F:monooxygenase activity"/>
    <property type="evidence" value="ECO:0007669"/>
    <property type="project" value="TreeGrafter"/>
</dbReference>
<dbReference type="RefSeq" id="WP_126143343.1">
    <property type="nucleotide sequence ID" value="NZ_RXHU01000066.1"/>
</dbReference>
<dbReference type="AlphaFoldDB" id="A0A3S0C7C7"/>
<keyword evidence="1" id="KW-0560">Oxidoreductase</keyword>
<dbReference type="InterPro" id="IPR036188">
    <property type="entry name" value="FAD/NAD-bd_sf"/>
</dbReference>
<dbReference type="Proteomes" id="UP000276128">
    <property type="component" value="Unassembled WGS sequence"/>
</dbReference>
<dbReference type="SUPFAM" id="SSF51905">
    <property type="entry name" value="FAD/NAD(P)-binding domain"/>
    <property type="match status" value="1"/>
</dbReference>
<dbReference type="OrthoDB" id="9778740at2"/>
<dbReference type="Pfam" id="PF13738">
    <property type="entry name" value="Pyr_redox_3"/>
    <property type="match status" value="1"/>
</dbReference>
<evidence type="ECO:0000313" key="3">
    <source>
        <dbReference type="Proteomes" id="UP000276128"/>
    </source>
</evidence>
<comment type="caution">
    <text evidence="2">The sequence shown here is derived from an EMBL/GenBank/DDBJ whole genome shotgun (WGS) entry which is preliminary data.</text>
</comment>
<dbReference type="InterPro" id="IPR050982">
    <property type="entry name" value="Auxin_biosynth/cation_transpt"/>
</dbReference>
<evidence type="ECO:0000313" key="2">
    <source>
        <dbReference type="EMBL" id="RTE07179.1"/>
    </source>
</evidence>
<name>A0A3S0C7C7_9BACL</name>
<evidence type="ECO:0000256" key="1">
    <source>
        <dbReference type="ARBA" id="ARBA00023002"/>
    </source>
</evidence>